<dbReference type="NCBIfam" id="NF002378">
    <property type="entry name" value="PRK01372.1"/>
    <property type="match status" value="1"/>
</dbReference>
<evidence type="ECO:0000256" key="15">
    <source>
        <dbReference type="PROSITE-ProRule" id="PRU00409"/>
    </source>
</evidence>
<protein>
    <recommendedName>
        <fullName evidence="5 14">D-alanine--D-alanine ligase</fullName>
        <ecNumber evidence="5 14">6.3.2.4</ecNumber>
    </recommendedName>
    <alternativeName>
        <fullName evidence="14">D-Ala-D-Ala ligase</fullName>
    </alternativeName>
    <alternativeName>
        <fullName evidence="14">D-alanylalanine synthetase</fullName>
    </alternativeName>
</protein>
<keyword evidence="7 14" id="KW-0436">Ligase</keyword>
<comment type="catalytic activity">
    <reaction evidence="13 14">
        <text>2 D-alanine + ATP = D-alanyl-D-alanine + ADP + phosphate + H(+)</text>
        <dbReference type="Rhea" id="RHEA:11224"/>
        <dbReference type="ChEBI" id="CHEBI:15378"/>
        <dbReference type="ChEBI" id="CHEBI:30616"/>
        <dbReference type="ChEBI" id="CHEBI:43474"/>
        <dbReference type="ChEBI" id="CHEBI:57416"/>
        <dbReference type="ChEBI" id="CHEBI:57822"/>
        <dbReference type="ChEBI" id="CHEBI:456216"/>
        <dbReference type="EC" id="6.3.2.4"/>
    </reaction>
</comment>
<reference evidence="18" key="1">
    <citation type="journal article" date="2019" name="Int. J. Syst. Evol. Microbiol.">
        <title>The Global Catalogue of Microorganisms (GCM) 10K type strain sequencing project: providing services to taxonomists for standard genome sequencing and annotation.</title>
        <authorList>
            <consortium name="The Broad Institute Genomics Platform"/>
            <consortium name="The Broad Institute Genome Sequencing Center for Infectious Disease"/>
            <person name="Wu L."/>
            <person name="Ma J."/>
        </authorList>
    </citation>
    <scope>NUCLEOTIDE SEQUENCE [LARGE SCALE GENOMIC DNA]</scope>
    <source>
        <strain evidence="18">CGMCC 4.7427</strain>
    </source>
</reference>
<organism evidence="17 18">
    <name type="scientific">Dokdonia genika</name>
    <dbReference type="NCBI Taxonomy" id="308113"/>
    <lineage>
        <taxon>Bacteria</taxon>
        <taxon>Pseudomonadati</taxon>
        <taxon>Bacteroidota</taxon>
        <taxon>Flavobacteriia</taxon>
        <taxon>Flavobacteriales</taxon>
        <taxon>Flavobacteriaceae</taxon>
        <taxon>Dokdonia</taxon>
    </lineage>
</organism>
<evidence type="ECO:0000256" key="11">
    <source>
        <dbReference type="ARBA" id="ARBA00022984"/>
    </source>
</evidence>
<dbReference type="Gene3D" id="3.40.50.20">
    <property type="match status" value="1"/>
</dbReference>
<comment type="caution">
    <text evidence="17">The sequence shown here is derived from an EMBL/GenBank/DDBJ whole genome shotgun (WGS) entry which is preliminary data.</text>
</comment>
<dbReference type="RefSeq" id="WP_380033549.1">
    <property type="nucleotide sequence ID" value="NZ_JBHSHB010000012.1"/>
</dbReference>
<evidence type="ECO:0000256" key="13">
    <source>
        <dbReference type="ARBA" id="ARBA00047614"/>
    </source>
</evidence>
<evidence type="ECO:0000256" key="2">
    <source>
        <dbReference type="ARBA" id="ARBA00001946"/>
    </source>
</evidence>
<dbReference type="InterPro" id="IPR016185">
    <property type="entry name" value="PreATP-grasp_dom_sf"/>
</dbReference>
<dbReference type="SUPFAM" id="SSF56059">
    <property type="entry name" value="Glutathione synthetase ATP-binding domain-like"/>
    <property type="match status" value="1"/>
</dbReference>
<gene>
    <name evidence="14" type="primary">ddl</name>
    <name evidence="17" type="ORF">ACFO5T_07415</name>
</gene>
<dbReference type="InterPro" id="IPR011761">
    <property type="entry name" value="ATP-grasp"/>
</dbReference>
<evidence type="ECO:0000256" key="5">
    <source>
        <dbReference type="ARBA" id="ARBA00012216"/>
    </source>
</evidence>
<dbReference type="InterPro" id="IPR000291">
    <property type="entry name" value="D-Ala_lig_Van_CS"/>
</dbReference>
<dbReference type="InterPro" id="IPR005905">
    <property type="entry name" value="D_ala_D_ala"/>
</dbReference>
<dbReference type="GO" id="GO:0008716">
    <property type="term" value="F:D-alanine-D-alanine ligase activity"/>
    <property type="evidence" value="ECO:0007669"/>
    <property type="project" value="UniProtKB-EC"/>
</dbReference>
<evidence type="ECO:0000256" key="4">
    <source>
        <dbReference type="ARBA" id="ARBA00010871"/>
    </source>
</evidence>
<evidence type="ECO:0000256" key="6">
    <source>
        <dbReference type="ARBA" id="ARBA00022490"/>
    </source>
</evidence>
<evidence type="ECO:0000256" key="9">
    <source>
        <dbReference type="ARBA" id="ARBA00022840"/>
    </source>
</evidence>
<evidence type="ECO:0000256" key="1">
    <source>
        <dbReference type="ARBA" id="ARBA00001936"/>
    </source>
</evidence>
<evidence type="ECO:0000256" key="14">
    <source>
        <dbReference type="HAMAP-Rule" id="MF_00047"/>
    </source>
</evidence>
<dbReference type="PIRSF" id="PIRSF039102">
    <property type="entry name" value="Ddl/VanB"/>
    <property type="match status" value="1"/>
</dbReference>
<dbReference type="InterPro" id="IPR011095">
    <property type="entry name" value="Dala_Dala_lig_C"/>
</dbReference>
<dbReference type="NCBIfam" id="NF002527">
    <property type="entry name" value="PRK01966.1-3"/>
    <property type="match status" value="1"/>
</dbReference>
<evidence type="ECO:0000259" key="16">
    <source>
        <dbReference type="PROSITE" id="PS50975"/>
    </source>
</evidence>
<evidence type="ECO:0000313" key="18">
    <source>
        <dbReference type="Proteomes" id="UP001595878"/>
    </source>
</evidence>
<feature type="domain" description="ATP-grasp" evidence="16">
    <location>
        <begin position="139"/>
        <end position="341"/>
    </location>
</feature>
<dbReference type="EC" id="6.3.2.4" evidence="5 14"/>
<keyword evidence="10 14" id="KW-0133">Cell shape</keyword>
<dbReference type="Pfam" id="PF07478">
    <property type="entry name" value="Dala_Dala_lig_C"/>
    <property type="match status" value="1"/>
</dbReference>
<dbReference type="Gene3D" id="3.30.1490.20">
    <property type="entry name" value="ATP-grasp fold, A domain"/>
    <property type="match status" value="1"/>
</dbReference>
<dbReference type="PROSITE" id="PS00843">
    <property type="entry name" value="DALA_DALA_LIGASE_1"/>
    <property type="match status" value="1"/>
</dbReference>
<dbReference type="PROSITE" id="PS00844">
    <property type="entry name" value="DALA_DALA_LIGASE_2"/>
    <property type="match status" value="1"/>
</dbReference>
<comment type="pathway">
    <text evidence="14">Cell wall biogenesis; peptidoglycan biosynthesis.</text>
</comment>
<evidence type="ECO:0000256" key="8">
    <source>
        <dbReference type="ARBA" id="ARBA00022741"/>
    </source>
</evidence>
<proteinExistence type="inferred from homology"/>
<dbReference type="PROSITE" id="PS50975">
    <property type="entry name" value="ATP_GRASP"/>
    <property type="match status" value="1"/>
</dbReference>
<keyword evidence="9 15" id="KW-0067">ATP-binding</keyword>
<dbReference type="EMBL" id="JBHSHB010000012">
    <property type="protein sequence ID" value="MFC4690254.1"/>
    <property type="molecule type" value="Genomic_DNA"/>
</dbReference>
<evidence type="ECO:0000313" key="17">
    <source>
        <dbReference type="EMBL" id="MFC4690254.1"/>
    </source>
</evidence>
<comment type="function">
    <text evidence="14">Cell wall formation.</text>
</comment>
<evidence type="ECO:0000256" key="12">
    <source>
        <dbReference type="ARBA" id="ARBA00023316"/>
    </source>
</evidence>
<dbReference type="InterPro" id="IPR011127">
    <property type="entry name" value="Dala_Dala_lig_N"/>
</dbReference>
<accession>A0ABV9L802</accession>
<dbReference type="Proteomes" id="UP001595878">
    <property type="component" value="Unassembled WGS sequence"/>
</dbReference>
<comment type="similarity">
    <text evidence="4 14">Belongs to the D-alanine--D-alanine ligase family.</text>
</comment>
<dbReference type="HAMAP" id="MF_00047">
    <property type="entry name" value="Dala_Dala_lig"/>
    <property type="match status" value="1"/>
</dbReference>
<evidence type="ECO:0000256" key="3">
    <source>
        <dbReference type="ARBA" id="ARBA00004496"/>
    </source>
</evidence>
<dbReference type="SUPFAM" id="SSF52440">
    <property type="entry name" value="PreATP-grasp domain"/>
    <property type="match status" value="1"/>
</dbReference>
<keyword evidence="18" id="KW-1185">Reference proteome</keyword>
<evidence type="ECO:0000256" key="10">
    <source>
        <dbReference type="ARBA" id="ARBA00022960"/>
    </source>
</evidence>
<keyword evidence="11 14" id="KW-0573">Peptidoglycan synthesis</keyword>
<dbReference type="NCBIfam" id="TIGR01205">
    <property type="entry name" value="D_ala_D_alaTIGR"/>
    <property type="match status" value="1"/>
</dbReference>
<name>A0ABV9L802_9FLAO</name>
<keyword evidence="12 14" id="KW-0961">Cell wall biogenesis/degradation</keyword>
<dbReference type="InterPro" id="IPR013815">
    <property type="entry name" value="ATP_grasp_subdomain_1"/>
</dbReference>
<comment type="cofactor">
    <cofactor evidence="2">
        <name>Mg(2+)</name>
        <dbReference type="ChEBI" id="CHEBI:18420"/>
    </cofactor>
</comment>
<keyword evidence="8 15" id="KW-0547">Nucleotide-binding</keyword>
<dbReference type="Pfam" id="PF01820">
    <property type="entry name" value="Dala_Dala_lig_N"/>
    <property type="match status" value="1"/>
</dbReference>
<comment type="subcellular location">
    <subcellularLocation>
        <location evidence="3 14">Cytoplasm</location>
    </subcellularLocation>
</comment>
<dbReference type="PANTHER" id="PTHR23132">
    <property type="entry name" value="D-ALANINE--D-ALANINE LIGASE"/>
    <property type="match status" value="1"/>
</dbReference>
<keyword evidence="6 14" id="KW-0963">Cytoplasm</keyword>
<dbReference type="Gene3D" id="3.30.470.20">
    <property type="entry name" value="ATP-grasp fold, B domain"/>
    <property type="match status" value="1"/>
</dbReference>
<sequence>MYVNETDLVVSFKIFTKVQKRNIAVLMGGYSSEYEISLNSGATVVASLDKEKYQVYAVHILTEGWFCVIDDERFTIDKGDFSFKDASAKKVTFDACYNTIHGTPGEDGKLQAYLELLGIPQTSCGFYESALTFNKRDSLSVLSSYGVPMAASVYVNKGDEIDMSFKNLLAIKVGYPCFVKPNRAGSSYGVSKVYKEGDLIAALDNAFKEDNQVLIESFLSGTEVSVGVYDFGNGAEVLPVCEIVPDGDFFSLEAKYSGKSQEIVPARLDERETADVQGLTKGIYELLGLKGICRIDFIFHEGKPHFVEVNTNPGLSKESIIPREFKVAGLSLTEVFGKAIETCIKAQK</sequence>
<dbReference type="PANTHER" id="PTHR23132:SF23">
    <property type="entry name" value="D-ALANINE--D-ALANINE LIGASE B"/>
    <property type="match status" value="1"/>
</dbReference>
<evidence type="ECO:0000256" key="7">
    <source>
        <dbReference type="ARBA" id="ARBA00022598"/>
    </source>
</evidence>
<comment type="cofactor">
    <cofactor evidence="1">
        <name>Mn(2+)</name>
        <dbReference type="ChEBI" id="CHEBI:29035"/>
    </cofactor>
</comment>